<evidence type="ECO:0000313" key="1">
    <source>
        <dbReference type="EMBL" id="CRZ00593.1"/>
    </source>
</evidence>
<sequence>QGRRYHALSGTIIRSFVDQQVTDMLFQSMDRVAFHNMERLAECNDYYTALGLDPPNGLRTAFQDLGEDAVLKWVQDSPSFDDGAHLMFCFYRARQLLRHSSPPVNNAMIMDVTGLTIINPRLFPFWNNRVDQLAKCGFWSCPDTLDVGELYAAMLEWPGSWNMRWDDLVNVEDDDRIMTSQTAIFTRGMSAIVSRNYCLCFRNNMTSRISSIFRTAATFAVGELVPTRHCILTGFTSSRLWVCKSAYIR</sequence>
<organism evidence="1">
    <name type="scientific">Spongospora subterranea</name>
    <dbReference type="NCBI Taxonomy" id="70186"/>
    <lineage>
        <taxon>Eukaryota</taxon>
        <taxon>Sar</taxon>
        <taxon>Rhizaria</taxon>
        <taxon>Endomyxa</taxon>
        <taxon>Phytomyxea</taxon>
        <taxon>Plasmodiophorida</taxon>
        <taxon>Plasmodiophoridae</taxon>
        <taxon>Spongospora</taxon>
    </lineage>
</organism>
<accession>A0A0H5QEX0</accession>
<dbReference type="EMBL" id="HACM01000150">
    <property type="protein sequence ID" value="CRZ00592.1"/>
    <property type="molecule type" value="Transcribed_RNA"/>
</dbReference>
<dbReference type="AlphaFoldDB" id="A0A0H5QEX0"/>
<protein>
    <submittedName>
        <fullName evidence="1">Uncharacterized protein</fullName>
    </submittedName>
</protein>
<reference evidence="1" key="1">
    <citation type="submission" date="2015-04" db="EMBL/GenBank/DDBJ databases">
        <title>The genome sequence of the plant pathogenic Rhizarian Plasmodiophora brassicae reveals insights in its biotrophic life cycle and the origin of chitin synthesis.</title>
        <authorList>
            <person name="Schwelm A."/>
            <person name="Fogelqvist J."/>
            <person name="Knaust A."/>
            <person name="Julke S."/>
            <person name="Lilja T."/>
            <person name="Dhandapani V."/>
            <person name="Bonilla-Rosso G."/>
            <person name="Karlsson M."/>
            <person name="Shevchenko A."/>
            <person name="Choi S.R."/>
            <person name="Kim H.G."/>
            <person name="Park J.Y."/>
            <person name="Lim Y.P."/>
            <person name="Ludwig-Muller J."/>
            <person name="Dixelius C."/>
        </authorList>
    </citation>
    <scope>NUCLEOTIDE SEQUENCE</scope>
    <source>
        <tissue evidence="1">Potato root galls</tissue>
    </source>
</reference>
<feature type="non-terminal residue" evidence="1">
    <location>
        <position position="1"/>
    </location>
</feature>
<dbReference type="EMBL" id="HACM01000151">
    <property type="protein sequence ID" value="CRZ00593.1"/>
    <property type="molecule type" value="Transcribed_RNA"/>
</dbReference>
<proteinExistence type="predicted"/>
<name>A0A0H5QEX0_9EUKA</name>